<dbReference type="Proteomes" id="UP000499080">
    <property type="component" value="Unassembled WGS sequence"/>
</dbReference>
<comment type="caution">
    <text evidence="1">The sequence shown here is derived from an EMBL/GenBank/DDBJ whole genome shotgun (WGS) entry which is preliminary data.</text>
</comment>
<organism evidence="1 2">
    <name type="scientific">Araneus ventricosus</name>
    <name type="common">Orbweaver spider</name>
    <name type="synonym">Epeira ventricosa</name>
    <dbReference type="NCBI Taxonomy" id="182803"/>
    <lineage>
        <taxon>Eukaryota</taxon>
        <taxon>Metazoa</taxon>
        <taxon>Ecdysozoa</taxon>
        <taxon>Arthropoda</taxon>
        <taxon>Chelicerata</taxon>
        <taxon>Arachnida</taxon>
        <taxon>Araneae</taxon>
        <taxon>Araneomorphae</taxon>
        <taxon>Entelegynae</taxon>
        <taxon>Araneoidea</taxon>
        <taxon>Araneidae</taxon>
        <taxon>Araneus</taxon>
    </lineage>
</organism>
<keyword evidence="2" id="KW-1185">Reference proteome</keyword>
<proteinExistence type="predicted"/>
<gene>
    <name evidence="1" type="ORF">AVEN_52277_1</name>
</gene>
<reference evidence="1 2" key="1">
    <citation type="journal article" date="2019" name="Sci. Rep.">
        <title>Orb-weaving spider Araneus ventricosus genome elucidates the spidroin gene catalogue.</title>
        <authorList>
            <person name="Kono N."/>
            <person name="Nakamura H."/>
            <person name="Ohtoshi R."/>
            <person name="Moran D.A.P."/>
            <person name="Shinohara A."/>
            <person name="Yoshida Y."/>
            <person name="Fujiwara M."/>
            <person name="Mori M."/>
            <person name="Tomita M."/>
            <person name="Arakawa K."/>
        </authorList>
    </citation>
    <scope>NUCLEOTIDE SEQUENCE [LARGE SCALE GENOMIC DNA]</scope>
</reference>
<name>A0A4Y2LL95_ARAVE</name>
<sequence>MSAFSYNTYANLRKRGKLIGIPIPSDWPIPLKNRCVWSLLRVKSCVVAKRRPAGVVWKFEEGLPAQVSFERGSKLRGPSRNSLRIASKWNVNTTKLN</sequence>
<evidence type="ECO:0000313" key="1">
    <source>
        <dbReference type="EMBL" id="GBN15518.1"/>
    </source>
</evidence>
<protein>
    <submittedName>
        <fullName evidence="1">Uncharacterized protein</fullName>
    </submittedName>
</protein>
<dbReference type="EMBL" id="BGPR01006034">
    <property type="protein sequence ID" value="GBN15518.1"/>
    <property type="molecule type" value="Genomic_DNA"/>
</dbReference>
<accession>A0A4Y2LL95</accession>
<evidence type="ECO:0000313" key="2">
    <source>
        <dbReference type="Proteomes" id="UP000499080"/>
    </source>
</evidence>
<dbReference type="AlphaFoldDB" id="A0A4Y2LL95"/>